<dbReference type="Proteomes" id="UP000594262">
    <property type="component" value="Unplaced"/>
</dbReference>
<comment type="similarity">
    <text evidence="1">Belongs to the dynein light chain Tctex-type family.</text>
</comment>
<feature type="region of interest" description="Disordered" evidence="2">
    <location>
        <begin position="297"/>
        <end position="331"/>
    </location>
</feature>
<dbReference type="GO" id="GO:0005737">
    <property type="term" value="C:cytoplasm"/>
    <property type="evidence" value="ECO:0007669"/>
    <property type="project" value="TreeGrafter"/>
</dbReference>
<sequence>MRQLDLSSVTHNDTEKIIPTNEPLKKPPLPQIDLKCNIEKDVIPQSNENGGIEANVVVNENGELTSARSSRSSSLNSNDNKMSSVNRPLNGGGPAYERRLLKKKLTVPEISFDDFSVDDYHVDDETRNRILDYKSDAEKYSVGVVRHRKYSFNDKLRHLVDVATHHNHHKDQPTMTTTAPSNKEKAAAAVKKLIKSPSLLRKSPSFSKTTDSCVSSSTENEQREKRKKRKISLGKRTRKSSKGPIEKPKEPDDEKEISSKPERTTKFRRRKLVKSQSESSLAMYNVSKSKMILLYSGDSPAKRNNSTSHSNRNRVDILRKESMDSRSSSEYEECSSALSDFETVHNSGTKSRKVRSNFAKRVWKSINSLLFDEQSSPPQTKHLNTPPSIRRRHSTKSYKKSRSMPTGLNRIKSFSGRKTSLLRGDDTIRDDFTLMKKKNSLDMSMKFLGVPSRSCSKEHVDIKNSKRSKSMDFLNDHSLLRSKSSDMLFEKRKKAHSTITSREHRKNVCKQGLHYKIIVSHAPIADYQNIEEALELPELTNTDEHEMPSTPILQSKMKTGQERRKDYVKVRLQDMKATCQRELETFLVGKEYHAENVNQWCRTLSESIQSRIVQITEDNYKIVAQVFIGALFDDGIHAAVQCTTSNNNDNFFTVTFKGKDMFVVASVMTFEISPLDTGNSSL</sequence>
<dbReference type="GO" id="GO:0005868">
    <property type="term" value="C:cytoplasmic dynein complex"/>
    <property type="evidence" value="ECO:0007669"/>
    <property type="project" value="TreeGrafter"/>
</dbReference>
<dbReference type="CDD" id="cd21451">
    <property type="entry name" value="DLC-like_TCTEX1D"/>
    <property type="match status" value="1"/>
</dbReference>
<feature type="compositionally biased region" description="Polar residues" evidence="2">
    <location>
        <begin position="1"/>
        <end position="11"/>
    </location>
</feature>
<feature type="compositionally biased region" description="Polar residues" evidence="2">
    <location>
        <begin position="204"/>
        <end position="218"/>
    </location>
</feature>
<dbReference type="OrthoDB" id="10248487at2759"/>
<dbReference type="GO" id="GO:0045505">
    <property type="term" value="F:dynein intermediate chain binding"/>
    <property type="evidence" value="ECO:0007669"/>
    <property type="project" value="TreeGrafter"/>
</dbReference>
<name>A0A7M5WX05_9CNID</name>
<organism evidence="3 4">
    <name type="scientific">Clytia hemisphaerica</name>
    <dbReference type="NCBI Taxonomy" id="252671"/>
    <lineage>
        <taxon>Eukaryota</taxon>
        <taxon>Metazoa</taxon>
        <taxon>Cnidaria</taxon>
        <taxon>Hydrozoa</taxon>
        <taxon>Hydroidolina</taxon>
        <taxon>Leptothecata</taxon>
        <taxon>Obeliida</taxon>
        <taxon>Clytiidae</taxon>
        <taxon>Clytia</taxon>
    </lineage>
</organism>
<feature type="region of interest" description="Disordered" evidence="2">
    <location>
        <begin position="200"/>
        <end position="279"/>
    </location>
</feature>
<dbReference type="InterPro" id="IPR038586">
    <property type="entry name" value="Tctex-1-like_sf"/>
</dbReference>
<feature type="compositionally biased region" description="Low complexity" evidence="2">
    <location>
        <begin position="66"/>
        <end position="78"/>
    </location>
</feature>
<proteinExistence type="inferred from homology"/>
<feature type="compositionally biased region" description="Basic and acidic residues" evidence="2">
    <location>
        <begin position="313"/>
        <end position="329"/>
    </location>
</feature>
<dbReference type="RefSeq" id="XP_066928147.1">
    <property type="nucleotide sequence ID" value="XM_067072046.1"/>
</dbReference>
<reference evidence="3" key="1">
    <citation type="submission" date="2021-01" db="UniProtKB">
        <authorList>
            <consortium name="EnsemblMetazoa"/>
        </authorList>
    </citation>
    <scope>IDENTIFICATION</scope>
</reference>
<feature type="compositionally biased region" description="Basic residues" evidence="2">
    <location>
        <begin position="225"/>
        <end position="241"/>
    </location>
</feature>
<accession>A0A7M5WX05</accession>
<dbReference type="PANTHER" id="PTHR21255:SF65">
    <property type="entry name" value="TCTEX1 DOMAIN-CONTAINING PROTEIN 2"/>
    <property type="match status" value="1"/>
</dbReference>
<evidence type="ECO:0000313" key="3">
    <source>
        <dbReference type="EnsemblMetazoa" id="CLYHEMP014480.1"/>
    </source>
</evidence>
<dbReference type="EnsemblMetazoa" id="CLYHEMT014480.1">
    <property type="protein sequence ID" value="CLYHEMP014480.1"/>
    <property type="gene ID" value="CLYHEMG014480"/>
</dbReference>
<dbReference type="Pfam" id="PF03645">
    <property type="entry name" value="Tctex-1"/>
    <property type="match status" value="1"/>
</dbReference>
<evidence type="ECO:0000313" key="4">
    <source>
        <dbReference type="Proteomes" id="UP000594262"/>
    </source>
</evidence>
<feature type="compositionally biased region" description="Basic and acidic residues" evidence="2">
    <location>
        <begin position="244"/>
        <end position="265"/>
    </location>
</feature>
<dbReference type="GeneID" id="136815594"/>
<evidence type="ECO:0000256" key="2">
    <source>
        <dbReference type="SAM" id="MobiDB-lite"/>
    </source>
</evidence>
<feature type="region of interest" description="Disordered" evidence="2">
    <location>
        <begin position="165"/>
        <end position="184"/>
    </location>
</feature>
<feature type="region of interest" description="Disordered" evidence="2">
    <location>
        <begin position="373"/>
        <end position="406"/>
    </location>
</feature>
<keyword evidence="4" id="KW-1185">Reference proteome</keyword>
<dbReference type="Gene3D" id="3.30.1140.40">
    <property type="entry name" value="Tctex-1"/>
    <property type="match status" value="1"/>
</dbReference>
<feature type="region of interest" description="Disordered" evidence="2">
    <location>
        <begin position="1"/>
        <end position="29"/>
    </location>
</feature>
<feature type="compositionally biased region" description="Polar residues" evidence="2">
    <location>
        <begin position="373"/>
        <end position="387"/>
    </location>
</feature>
<dbReference type="GO" id="GO:0007018">
    <property type="term" value="P:microtubule-based movement"/>
    <property type="evidence" value="ECO:0007669"/>
    <property type="project" value="TreeGrafter"/>
</dbReference>
<evidence type="ECO:0000256" key="1">
    <source>
        <dbReference type="ARBA" id="ARBA00005361"/>
    </source>
</evidence>
<dbReference type="InterPro" id="IPR005334">
    <property type="entry name" value="Tctex-1-like"/>
</dbReference>
<feature type="compositionally biased region" description="Basic residues" evidence="2">
    <location>
        <begin position="389"/>
        <end position="402"/>
    </location>
</feature>
<dbReference type="PANTHER" id="PTHR21255">
    <property type="entry name" value="T-COMPLEX-ASSOCIATED-TESTIS-EXPRESSED 1/ DYNEIN LIGHT CHAIN"/>
    <property type="match status" value="1"/>
</dbReference>
<dbReference type="AlphaFoldDB" id="A0A7M5WX05"/>
<protein>
    <submittedName>
        <fullName evidence="3">Uncharacterized protein</fullName>
    </submittedName>
</protein>
<feature type="region of interest" description="Disordered" evidence="2">
    <location>
        <begin position="64"/>
        <end position="94"/>
    </location>
</feature>